<accession>A0A8H5UN95</accession>
<evidence type="ECO:0000313" key="9">
    <source>
        <dbReference type="EMBL" id="KAF5593582.1"/>
    </source>
</evidence>
<keyword evidence="2 7" id="KW-0645">Protease</keyword>
<dbReference type="InterPro" id="IPR024080">
    <property type="entry name" value="Neurolysin/TOP_N"/>
</dbReference>
<dbReference type="InterPro" id="IPR001567">
    <property type="entry name" value="Pept_M3A_M3B_dom"/>
</dbReference>
<dbReference type="SUPFAM" id="SSF55486">
    <property type="entry name" value="Metalloproteases ('zincins'), catalytic domain"/>
    <property type="match status" value="1"/>
</dbReference>
<evidence type="ECO:0000256" key="3">
    <source>
        <dbReference type="ARBA" id="ARBA00022723"/>
    </source>
</evidence>
<evidence type="ECO:0000256" key="5">
    <source>
        <dbReference type="ARBA" id="ARBA00022833"/>
    </source>
</evidence>
<dbReference type="Gene3D" id="1.20.1050.40">
    <property type="entry name" value="Endopeptidase. Chain P, domain 1"/>
    <property type="match status" value="1"/>
</dbReference>
<dbReference type="Proteomes" id="UP000546213">
    <property type="component" value="Unassembled WGS sequence"/>
</dbReference>
<dbReference type="InterPro" id="IPR024079">
    <property type="entry name" value="MetalloPept_cat_dom_sf"/>
</dbReference>
<dbReference type="GO" id="GO:0006518">
    <property type="term" value="P:peptide metabolic process"/>
    <property type="evidence" value="ECO:0007669"/>
    <property type="project" value="TreeGrafter"/>
</dbReference>
<evidence type="ECO:0000256" key="6">
    <source>
        <dbReference type="ARBA" id="ARBA00023049"/>
    </source>
</evidence>
<dbReference type="CDD" id="cd06455">
    <property type="entry name" value="M3A_TOP"/>
    <property type="match status" value="1"/>
</dbReference>
<dbReference type="OrthoDB" id="534666at2759"/>
<dbReference type="GO" id="GO:0004222">
    <property type="term" value="F:metalloendopeptidase activity"/>
    <property type="evidence" value="ECO:0007669"/>
    <property type="project" value="InterPro"/>
</dbReference>
<dbReference type="PANTHER" id="PTHR11804">
    <property type="entry name" value="PROTEASE M3 THIMET OLIGOPEPTIDASE-RELATED"/>
    <property type="match status" value="1"/>
</dbReference>
<dbReference type="Pfam" id="PF01432">
    <property type="entry name" value="Peptidase_M3"/>
    <property type="match status" value="1"/>
</dbReference>
<name>A0A8H5UN95_9HYPO</name>
<dbReference type="AlphaFoldDB" id="A0A8H5UN95"/>
<dbReference type="GO" id="GO:0006508">
    <property type="term" value="P:proteolysis"/>
    <property type="evidence" value="ECO:0007669"/>
    <property type="project" value="UniProtKB-KW"/>
</dbReference>
<dbReference type="Gene3D" id="3.40.390.10">
    <property type="entry name" value="Collagenase (Catalytic Domain)"/>
    <property type="match status" value="1"/>
</dbReference>
<evidence type="ECO:0000256" key="4">
    <source>
        <dbReference type="ARBA" id="ARBA00022801"/>
    </source>
</evidence>
<keyword evidence="10" id="KW-1185">Reference proteome</keyword>
<dbReference type="GO" id="GO:0005758">
    <property type="term" value="C:mitochondrial intermembrane space"/>
    <property type="evidence" value="ECO:0007669"/>
    <property type="project" value="TreeGrafter"/>
</dbReference>
<dbReference type="PANTHER" id="PTHR11804:SF84">
    <property type="entry name" value="SACCHAROLYSIN"/>
    <property type="match status" value="1"/>
</dbReference>
<evidence type="ECO:0000313" key="10">
    <source>
        <dbReference type="Proteomes" id="UP000546213"/>
    </source>
</evidence>
<evidence type="ECO:0000256" key="2">
    <source>
        <dbReference type="ARBA" id="ARBA00022670"/>
    </source>
</evidence>
<dbReference type="InterPro" id="IPR045090">
    <property type="entry name" value="Pept_M3A_M3B"/>
</dbReference>
<dbReference type="EMBL" id="JAAOAS010000108">
    <property type="protein sequence ID" value="KAF5593582.1"/>
    <property type="molecule type" value="Genomic_DNA"/>
</dbReference>
<comment type="caution">
    <text evidence="9">The sequence shown here is derived from an EMBL/GenBank/DDBJ whole genome shotgun (WGS) entry which is preliminary data.</text>
</comment>
<feature type="domain" description="Peptidase M3A/M3B catalytic" evidence="8">
    <location>
        <begin position="221"/>
        <end position="669"/>
    </location>
</feature>
<evidence type="ECO:0000259" key="8">
    <source>
        <dbReference type="Pfam" id="PF01432"/>
    </source>
</evidence>
<dbReference type="GO" id="GO:0046872">
    <property type="term" value="F:metal ion binding"/>
    <property type="evidence" value="ECO:0007669"/>
    <property type="project" value="UniProtKB-UniRule"/>
</dbReference>
<comment type="cofactor">
    <cofactor evidence="7">
        <name>Zn(2+)</name>
        <dbReference type="ChEBI" id="CHEBI:29105"/>
    </cofactor>
    <text evidence="7">Binds 1 zinc ion.</text>
</comment>
<dbReference type="Gene3D" id="1.10.1370.10">
    <property type="entry name" value="Neurolysin, domain 3"/>
    <property type="match status" value="1"/>
</dbReference>
<organism evidence="9 10">
    <name type="scientific">Fusarium pseudocircinatum</name>
    <dbReference type="NCBI Taxonomy" id="56676"/>
    <lineage>
        <taxon>Eukaryota</taxon>
        <taxon>Fungi</taxon>
        <taxon>Dikarya</taxon>
        <taxon>Ascomycota</taxon>
        <taxon>Pezizomycotina</taxon>
        <taxon>Sordariomycetes</taxon>
        <taxon>Hypocreomycetidae</taxon>
        <taxon>Hypocreales</taxon>
        <taxon>Nectriaceae</taxon>
        <taxon>Fusarium</taxon>
        <taxon>Fusarium fujikuroi species complex</taxon>
    </lineage>
</organism>
<keyword evidence="6 7" id="KW-0482">Metalloprotease</keyword>
<protein>
    <recommendedName>
        <fullName evidence="8">Peptidase M3A/M3B catalytic domain-containing protein</fullName>
    </recommendedName>
</protein>
<proteinExistence type="inferred from homology"/>
<dbReference type="InterPro" id="IPR024077">
    <property type="entry name" value="Neurolysin/TOP_dom2"/>
</dbReference>
<evidence type="ECO:0000256" key="1">
    <source>
        <dbReference type="ARBA" id="ARBA00006040"/>
    </source>
</evidence>
<sequence length="675" mass="76162">MTSEQKVPAPPSFENLTPDAVLAETENILTSTSALHDELAAKFTPSTATFNNIIRPIVDDTNRAACRLRILTMLLGQLSPGRELRDAARQAETRVAAAQVKILMRPDIASLVGAIYEREKTAPDGNLDGQDQHLLAHMHGEYLRSGSFLRSDKEREELQATLEQIDRLRSAAQTAFTEDEGGIWFERADLAGVPETMLASMLQHGARVQVTFRNAHVTALMRHAVSSETRRRFAVADQNRLPDNVTRLASLVALRDKVARLLGYEHHAALKIVDKMAPSVSYVEAQLNGLHRRLKPLAKAETDRLIQLKQRESEEPVSELFSWDRAYYLYKQTQGSFFVDHELLAEYFEVNHTLQGMLDVFKELFGIDFQSIVTSVWHESVVAYEAWDTPSEGGEFLGHLYVDPFDREGKYRGAHHVLIQPGFTESTGEKHYPASALVCSFAHPSEYHPALLQHGEVKTMFHELGHAIHNIVARTKYAIPHSRDFIEIPSIMLENWIWLPDVLVRLGRHYKSQEALPRELAESVARTRNVNRANSILAQVQPALFDLAIHTPPTHKAALEMDTTEIWNRTKREILIHSFGPNPKDLGAGQARFAHMFRKNDGSYFAYPLSIVIAADLFRSKFTEDPLSPEMGRRYRYQVLEPGSSRSEIDILKDFLGREPSSKTILDELSPGNEG</sequence>
<keyword evidence="4 7" id="KW-0378">Hydrolase</keyword>
<gene>
    <name evidence="9" type="ORF">FPCIR_5210</name>
</gene>
<evidence type="ECO:0000256" key="7">
    <source>
        <dbReference type="RuleBase" id="RU003435"/>
    </source>
</evidence>
<keyword evidence="5 7" id="KW-0862">Zinc</keyword>
<keyword evidence="3 7" id="KW-0479">Metal-binding</keyword>
<comment type="similarity">
    <text evidence="1 7">Belongs to the peptidase M3 family.</text>
</comment>
<reference evidence="9 10" key="1">
    <citation type="submission" date="2020-05" db="EMBL/GenBank/DDBJ databases">
        <title>Identification and distribution of gene clusters putatively required for synthesis of sphingolipid metabolism inhibitors in phylogenetically diverse species of the filamentous fungus Fusarium.</title>
        <authorList>
            <person name="Kim H.-S."/>
            <person name="Busman M."/>
            <person name="Brown D.W."/>
            <person name="Divon H."/>
            <person name="Uhlig S."/>
            <person name="Proctor R.H."/>
        </authorList>
    </citation>
    <scope>NUCLEOTIDE SEQUENCE [LARGE SCALE GENOMIC DNA]</scope>
    <source>
        <strain evidence="9 10">NRRL 36939</strain>
    </source>
</reference>